<proteinExistence type="predicted"/>
<dbReference type="AlphaFoldDB" id="A0A4Y1ZDY3"/>
<accession>A0A4Y1ZDY3</accession>
<dbReference type="Proteomes" id="UP000319716">
    <property type="component" value="Unassembled WGS sequence"/>
</dbReference>
<evidence type="ECO:0000313" key="2">
    <source>
        <dbReference type="Proteomes" id="UP000319716"/>
    </source>
</evidence>
<protein>
    <submittedName>
        <fullName evidence="1">Uncharacterized protein</fullName>
    </submittedName>
</protein>
<evidence type="ECO:0000313" key="1">
    <source>
        <dbReference type="EMBL" id="GAY77346.1"/>
    </source>
</evidence>
<organism evidence="1 2">
    <name type="scientific">Sporolactobacillus inulinus</name>
    <dbReference type="NCBI Taxonomy" id="2078"/>
    <lineage>
        <taxon>Bacteria</taxon>
        <taxon>Bacillati</taxon>
        <taxon>Bacillota</taxon>
        <taxon>Bacilli</taxon>
        <taxon>Bacillales</taxon>
        <taxon>Sporolactobacillaceae</taxon>
        <taxon>Sporolactobacillus</taxon>
    </lineage>
</organism>
<sequence length="39" mass="4724">MRMFYPAYLNLDTQIRRPFASRVFPQKIKNSHIIKSINK</sequence>
<dbReference type="EMBL" id="BEXB01000025">
    <property type="protein sequence ID" value="GAY77346.1"/>
    <property type="molecule type" value="Genomic_DNA"/>
</dbReference>
<reference evidence="1 2" key="1">
    <citation type="submission" date="2017-11" db="EMBL/GenBank/DDBJ databases">
        <title>Draft Genome Sequence of Sporolactobacillus inulinus NBRC 111894 Isolated from Koso, a Japanese Sugar-Vegetable Fermented Beverage.</title>
        <authorList>
            <person name="Chiou T.Y."/>
            <person name="Oshima K."/>
            <person name="Suda W."/>
            <person name="Hattori M."/>
            <person name="Takahashi T."/>
        </authorList>
    </citation>
    <scope>NUCLEOTIDE SEQUENCE [LARGE SCALE GENOMIC DNA]</scope>
    <source>
        <strain evidence="1 2">NBRC111894</strain>
    </source>
</reference>
<gene>
    <name evidence="1" type="ORF">NBRC111894_2900</name>
</gene>
<name>A0A4Y1ZDY3_9BACL</name>
<comment type="caution">
    <text evidence="1">The sequence shown here is derived from an EMBL/GenBank/DDBJ whole genome shotgun (WGS) entry which is preliminary data.</text>
</comment>